<feature type="transmembrane region" description="Helical" evidence="6">
    <location>
        <begin position="12"/>
        <end position="41"/>
    </location>
</feature>
<feature type="transmembrane region" description="Helical" evidence="6">
    <location>
        <begin position="53"/>
        <end position="72"/>
    </location>
</feature>
<keyword evidence="9" id="KW-1185">Reference proteome</keyword>
<dbReference type="PANTHER" id="PTHR40064">
    <property type="entry name" value="MEMBRANE PROTEIN-RELATED"/>
    <property type="match status" value="1"/>
</dbReference>
<dbReference type="Pfam" id="PF06081">
    <property type="entry name" value="ArAE_1"/>
    <property type="match status" value="1"/>
</dbReference>
<keyword evidence="3 6" id="KW-0812">Transmembrane</keyword>
<sequence length="328" mass="37590">MFKIGYRTAKTAIGIAISILIAEWIGLHNAMSAGIITILCIQNTKQQSLRASWIRLIAFFVAVLYSILLFELIAYHPIVIGLIILLFIPTVVALKLQEGIISSTVIILHFYVAKNVTAGLLLNELGLILIGIGTALLLNSYMPSVERNLVQMQEETERLFGKIFEEIVLYLRTNNHTWDGKELTETSDLLKRAKTIAFKDVQNHFTRHDSLFYQYFSMREKQFEIIERILSIVAAISHRPEQAGMIADFMEELKAHIHPGNTAHLHLDRLDEMKHILKEMPLPVTREEFEARAALFQFVREMEQYLLIKSRFRGMKKRAAEKARPSVT</sequence>
<evidence type="ECO:0000256" key="5">
    <source>
        <dbReference type="ARBA" id="ARBA00023136"/>
    </source>
</evidence>
<keyword evidence="4 6" id="KW-1133">Transmembrane helix</keyword>
<organism evidence="8 9">
    <name type="scientific">Domibacillus antri</name>
    <dbReference type="NCBI Taxonomy" id="1714264"/>
    <lineage>
        <taxon>Bacteria</taxon>
        <taxon>Bacillati</taxon>
        <taxon>Bacillota</taxon>
        <taxon>Bacilli</taxon>
        <taxon>Bacillales</taxon>
        <taxon>Bacillaceae</taxon>
        <taxon>Domibacillus</taxon>
    </lineage>
</organism>
<dbReference type="AlphaFoldDB" id="A0A1Q8Q899"/>
<dbReference type="Pfam" id="PF11728">
    <property type="entry name" value="ArAE_1_C"/>
    <property type="match status" value="1"/>
</dbReference>
<evidence type="ECO:0000313" key="9">
    <source>
        <dbReference type="Proteomes" id="UP000185568"/>
    </source>
</evidence>
<dbReference type="InterPro" id="IPR038323">
    <property type="entry name" value="ArAE_1_C_sf"/>
</dbReference>
<dbReference type="InterPro" id="IPR010343">
    <property type="entry name" value="ArAE_1"/>
</dbReference>
<dbReference type="InterPro" id="IPR052984">
    <property type="entry name" value="UPF0421"/>
</dbReference>
<evidence type="ECO:0000256" key="2">
    <source>
        <dbReference type="ARBA" id="ARBA00022475"/>
    </source>
</evidence>
<dbReference type="Proteomes" id="UP000185568">
    <property type="component" value="Unassembled WGS sequence"/>
</dbReference>
<evidence type="ECO:0000313" key="8">
    <source>
        <dbReference type="EMBL" id="OLN23521.1"/>
    </source>
</evidence>
<dbReference type="RefSeq" id="WP_075397594.1">
    <property type="nucleotide sequence ID" value="NZ_MSDU01000008.1"/>
</dbReference>
<evidence type="ECO:0000256" key="3">
    <source>
        <dbReference type="ARBA" id="ARBA00022692"/>
    </source>
</evidence>
<feature type="transmembrane region" description="Helical" evidence="6">
    <location>
        <begin position="116"/>
        <end position="138"/>
    </location>
</feature>
<evidence type="ECO:0000259" key="7">
    <source>
        <dbReference type="Pfam" id="PF11728"/>
    </source>
</evidence>
<comment type="caution">
    <text evidence="8">The sequence shown here is derived from an EMBL/GenBank/DDBJ whole genome shotgun (WGS) entry which is preliminary data.</text>
</comment>
<evidence type="ECO:0000256" key="6">
    <source>
        <dbReference type="SAM" id="Phobius"/>
    </source>
</evidence>
<comment type="subcellular location">
    <subcellularLocation>
        <location evidence="1">Cell membrane</location>
        <topology evidence="1">Multi-pass membrane protein</topology>
    </subcellularLocation>
</comment>
<gene>
    <name evidence="8" type="ORF">BTO30_04860</name>
</gene>
<evidence type="ECO:0000256" key="1">
    <source>
        <dbReference type="ARBA" id="ARBA00004651"/>
    </source>
</evidence>
<dbReference type="Gene3D" id="1.20.120.940">
    <property type="entry name" value="Putative aromatic acid exporter, C-terminal domain"/>
    <property type="match status" value="1"/>
</dbReference>
<dbReference type="GO" id="GO:0005886">
    <property type="term" value="C:plasma membrane"/>
    <property type="evidence" value="ECO:0007669"/>
    <property type="project" value="UniProtKB-SubCell"/>
</dbReference>
<dbReference type="EMBL" id="MSDU01000008">
    <property type="protein sequence ID" value="OLN23521.1"/>
    <property type="molecule type" value="Genomic_DNA"/>
</dbReference>
<dbReference type="STRING" id="1714264.BTO30_04860"/>
<name>A0A1Q8Q899_9BACI</name>
<dbReference type="OrthoDB" id="357521at2"/>
<keyword evidence="2" id="KW-1003">Cell membrane</keyword>
<keyword evidence="5 6" id="KW-0472">Membrane</keyword>
<feature type="transmembrane region" description="Helical" evidence="6">
    <location>
        <begin position="78"/>
        <end position="96"/>
    </location>
</feature>
<feature type="domain" description="Putative aromatic acid exporter C-terminal" evidence="7">
    <location>
        <begin position="146"/>
        <end position="310"/>
    </location>
</feature>
<dbReference type="PANTHER" id="PTHR40064:SF1">
    <property type="entry name" value="MEMBRANE PROTEIN"/>
    <property type="match status" value="1"/>
</dbReference>
<accession>A0A1Q8Q899</accession>
<dbReference type="InterPro" id="IPR021062">
    <property type="entry name" value="ArAE_1_C"/>
</dbReference>
<proteinExistence type="predicted"/>
<protein>
    <recommendedName>
        <fullName evidence="7">Putative aromatic acid exporter C-terminal domain-containing protein</fullName>
    </recommendedName>
</protein>
<evidence type="ECO:0000256" key="4">
    <source>
        <dbReference type="ARBA" id="ARBA00022989"/>
    </source>
</evidence>
<reference evidence="8 9" key="1">
    <citation type="submission" date="2016-12" db="EMBL/GenBank/DDBJ databases">
        <title>Domibacillus antri genome sequencing.</title>
        <authorList>
            <person name="Verma A."/>
            <person name="Krishnamurthi S."/>
        </authorList>
    </citation>
    <scope>NUCLEOTIDE SEQUENCE [LARGE SCALE GENOMIC DNA]</scope>
    <source>
        <strain evidence="8 9">XD80</strain>
    </source>
</reference>